<feature type="disulfide bond" evidence="10">
    <location>
        <begin position="151"/>
        <end position="163"/>
    </location>
</feature>
<dbReference type="CDD" id="cd00055">
    <property type="entry name" value="EGF_Lam"/>
    <property type="match status" value="5"/>
</dbReference>
<keyword evidence="5" id="KW-0677">Repeat</keyword>
<feature type="disulfide bond" evidence="10">
    <location>
        <begin position="221"/>
        <end position="230"/>
    </location>
</feature>
<evidence type="ECO:0000256" key="1">
    <source>
        <dbReference type="ARBA" id="ARBA00004302"/>
    </source>
</evidence>
<dbReference type="SMART" id="SM00180">
    <property type="entry name" value="EGF_Lam"/>
    <property type="match status" value="6"/>
</dbReference>
<dbReference type="AlphaFoldDB" id="A0AAN8FG88"/>
<evidence type="ECO:0000259" key="11">
    <source>
        <dbReference type="PROSITE" id="PS50027"/>
    </source>
</evidence>
<dbReference type="Proteomes" id="UP001331761">
    <property type="component" value="Unassembled WGS sequence"/>
</dbReference>
<organism evidence="12 13">
    <name type="scientific">Trichostrongylus colubriformis</name>
    <name type="common">Black scour worm</name>
    <dbReference type="NCBI Taxonomy" id="6319"/>
    <lineage>
        <taxon>Eukaryota</taxon>
        <taxon>Metazoa</taxon>
        <taxon>Ecdysozoa</taxon>
        <taxon>Nematoda</taxon>
        <taxon>Chromadorea</taxon>
        <taxon>Rhabditida</taxon>
        <taxon>Rhabditina</taxon>
        <taxon>Rhabditomorpha</taxon>
        <taxon>Strongyloidea</taxon>
        <taxon>Trichostrongylidae</taxon>
        <taxon>Trichostrongylus</taxon>
    </lineage>
</organism>
<feature type="disulfide bond" evidence="10">
    <location>
        <begin position="249"/>
        <end position="261"/>
    </location>
</feature>
<dbReference type="Gene3D" id="2.10.25.10">
    <property type="entry name" value="Laminin"/>
    <property type="match status" value="6"/>
</dbReference>
<feature type="domain" description="Laminin EGF-like" evidence="11">
    <location>
        <begin position="199"/>
        <end position="248"/>
    </location>
</feature>
<dbReference type="FunFam" id="2.10.25.10:FF:000130">
    <property type="entry name" value="Laminin subunit beta 1"/>
    <property type="match status" value="1"/>
</dbReference>
<feature type="disulfide bond" evidence="10">
    <location>
        <begin position="104"/>
        <end position="116"/>
    </location>
</feature>
<reference evidence="12 13" key="1">
    <citation type="submission" date="2019-10" db="EMBL/GenBank/DDBJ databases">
        <title>Assembly and Annotation for the nematode Trichostrongylus colubriformis.</title>
        <authorList>
            <person name="Martin J."/>
        </authorList>
    </citation>
    <scope>NUCLEOTIDE SEQUENCE [LARGE SCALE GENOMIC DNA]</scope>
    <source>
        <strain evidence="12">G859</strain>
        <tissue evidence="12">Whole worm</tissue>
    </source>
</reference>
<comment type="caution">
    <text evidence="12">The sequence shown here is derived from an EMBL/GenBank/DDBJ whole genome shotgun (WGS) entry which is preliminary data.</text>
</comment>
<comment type="caution">
    <text evidence="10">Lacks conserved residue(s) required for the propagation of feature annotation.</text>
</comment>
<feature type="disulfide bond" evidence="10">
    <location>
        <begin position="251"/>
        <end position="268"/>
    </location>
</feature>
<dbReference type="PRINTS" id="PR00011">
    <property type="entry name" value="EGFLAMININ"/>
</dbReference>
<feature type="disulfide bond" evidence="10">
    <location>
        <begin position="172"/>
        <end position="181"/>
    </location>
</feature>
<dbReference type="InterPro" id="IPR050440">
    <property type="entry name" value="Laminin/Netrin_ECM"/>
</dbReference>
<evidence type="ECO:0000256" key="4">
    <source>
        <dbReference type="ARBA" id="ARBA00022729"/>
    </source>
</evidence>
<evidence type="ECO:0000256" key="2">
    <source>
        <dbReference type="ARBA" id="ARBA00022525"/>
    </source>
</evidence>
<keyword evidence="4" id="KW-0732">Signal</keyword>
<keyword evidence="6" id="KW-0084">Basement membrane</keyword>
<keyword evidence="3" id="KW-0272">Extracellular matrix</keyword>
<dbReference type="GO" id="GO:0005604">
    <property type="term" value="C:basement membrane"/>
    <property type="evidence" value="ECO:0007669"/>
    <property type="project" value="UniProtKB-SubCell"/>
</dbReference>
<feature type="domain" description="Laminin EGF-like" evidence="11">
    <location>
        <begin position="249"/>
        <end position="296"/>
    </location>
</feature>
<evidence type="ECO:0000256" key="8">
    <source>
        <dbReference type="ARBA" id="ARBA00023180"/>
    </source>
</evidence>
<name>A0AAN8FG88_TRICO</name>
<dbReference type="FunFam" id="2.10.25.10:FF:000082">
    <property type="entry name" value="Laminin subunit alpha 1"/>
    <property type="match status" value="1"/>
</dbReference>
<dbReference type="InterPro" id="IPR002049">
    <property type="entry name" value="LE_dom"/>
</dbReference>
<dbReference type="PROSITE" id="PS01248">
    <property type="entry name" value="EGF_LAM_1"/>
    <property type="match status" value="2"/>
</dbReference>
<evidence type="ECO:0000256" key="5">
    <source>
        <dbReference type="ARBA" id="ARBA00022737"/>
    </source>
</evidence>
<dbReference type="FunFam" id="2.10.25.10:FF:000074">
    <property type="entry name" value="Laminin subunit alpha"/>
    <property type="match status" value="2"/>
</dbReference>
<dbReference type="Pfam" id="PF00053">
    <property type="entry name" value="EGF_laminin"/>
    <property type="match status" value="6"/>
</dbReference>
<dbReference type="SUPFAM" id="SSF57196">
    <property type="entry name" value="EGF/Laminin"/>
    <property type="match status" value="6"/>
</dbReference>
<keyword evidence="9 10" id="KW-0424">Laminin EGF-like domain</keyword>
<gene>
    <name evidence="12" type="ORF">GCK32_013695</name>
</gene>
<keyword evidence="7 10" id="KW-1015">Disulfide bond</keyword>
<comment type="subcellular location">
    <subcellularLocation>
        <location evidence="1">Secreted</location>
        <location evidence="1">Extracellular space</location>
        <location evidence="1">Extracellular matrix</location>
        <location evidence="1">Basement membrane</location>
    </subcellularLocation>
</comment>
<feature type="disulfide bond" evidence="10">
    <location>
        <begin position="270"/>
        <end position="279"/>
    </location>
</feature>
<dbReference type="FunFam" id="2.10.25.10:FF:000904">
    <property type="entry name" value="LAMinin related. See also lmb"/>
    <property type="match status" value="1"/>
</dbReference>
<dbReference type="PANTHER" id="PTHR10574">
    <property type="entry name" value="NETRIN/LAMININ-RELATED"/>
    <property type="match status" value="1"/>
</dbReference>
<dbReference type="GO" id="GO:0009887">
    <property type="term" value="P:animal organ morphogenesis"/>
    <property type="evidence" value="ECO:0007669"/>
    <property type="project" value="TreeGrafter"/>
</dbReference>
<evidence type="ECO:0000256" key="3">
    <source>
        <dbReference type="ARBA" id="ARBA00022530"/>
    </source>
</evidence>
<sequence>MTQLVVAGPAASQEDAYVCTACERGYEGNKCEVCADGFFGNPMETNGTCKECECNGNIDLMAIGNCDTETGRCLKCIGDTTGEHCEFCKENHWGSALEHTCKPCGCHHVGAESPQCSNLTGECKCKPNYIGKQCDRCIDGHGDIESGCPACECDVIGSIGDQCDAVSGQCTCKQGVFGKRCDQCRPSYFNFTDAGCQFCHCNIYGSIEDGKCNNITGKCECRSNVDGTMCEKCADGFFNITSGVGCQACECDATGSDGEACDLHSGQCICKPGVTGLKCDHCQPNHYGLGPEGCKEQVMDVIGSRLDLLLPTVMQHVLRKIPPSI</sequence>
<keyword evidence="2" id="KW-0964">Secreted</keyword>
<keyword evidence="13" id="KW-1185">Reference proteome</keyword>
<dbReference type="PANTHER" id="PTHR10574:SF444">
    <property type="entry name" value="BASEMENT MEMBRANE-SPECIFIC HEPARAN SULFATE PROTEOGLYCAN CORE PROTEIN"/>
    <property type="match status" value="1"/>
</dbReference>
<evidence type="ECO:0000256" key="7">
    <source>
        <dbReference type="ARBA" id="ARBA00023157"/>
    </source>
</evidence>
<feature type="domain" description="Laminin EGF-like" evidence="11">
    <location>
        <begin position="104"/>
        <end position="150"/>
    </location>
</feature>
<protein>
    <recommendedName>
        <fullName evidence="11">Laminin EGF-like domain-containing protein</fullName>
    </recommendedName>
</protein>
<keyword evidence="8" id="KW-0325">Glycoprotein</keyword>
<feature type="disulfide bond" evidence="10">
    <location>
        <begin position="125"/>
        <end position="134"/>
    </location>
</feature>
<dbReference type="GO" id="GO:0009888">
    <property type="term" value="P:tissue development"/>
    <property type="evidence" value="ECO:0007669"/>
    <property type="project" value="TreeGrafter"/>
</dbReference>
<feature type="domain" description="Laminin EGF-like" evidence="11">
    <location>
        <begin position="151"/>
        <end position="198"/>
    </location>
</feature>
<dbReference type="PROSITE" id="PS50027">
    <property type="entry name" value="EGF_LAM_2"/>
    <property type="match status" value="4"/>
</dbReference>
<proteinExistence type="predicted"/>
<accession>A0AAN8FG88</accession>
<evidence type="ECO:0000313" key="13">
    <source>
        <dbReference type="Proteomes" id="UP001331761"/>
    </source>
</evidence>
<evidence type="ECO:0000256" key="9">
    <source>
        <dbReference type="ARBA" id="ARBA00023292"/>
    </source>
</evidence>
<dbReference type="EMBL" id="WIXE01020970">
    <property type="protein sequence ID" value="KAK5968815.1"/>
    <property type="molecule type" value="Genomic_DNA"/>
</dbReference>
<evidence type="ECO:0000313" key="12">
    <source>
        <dbReference type="EMBL" id="KAK5968815.1"/>
    </source>
</evidence>
<feature type="disulfide bond" evidence="10">
    <location>
        <begin position="106"/>
        <end position="123"/>
    </location>
</feature>
<evidence type="ECO:0000256" key="10">
    <source>
        <dbReference type="PROSITE-ProRule" id="PRU00460"/>
    </source>
</evidence>
<feature type="disulfide bond" evidence="10">
    <location>
        <begin position="153"/>
        <end position="170"/>
    </location>
</feature>
<evidence type="ECO:0000256" key="6">
    <source>
        <dbReference type="ARBA" id="ARBA00022869"/>
    </source>
</evidence>